<evidence type="ECO:0000313" key="3">
    <source>
        <dbReference type="RefSeq" id="XP_034238077.1"/>
    </source>
</evidence>
<protein>
    <submittedName>
        <fullName evidence="3">Uncharacterized protein LOC117643341</fullName>
    </submittedName>
</protein>
<organism evidence="3">
    <name type="scientific">Thrips palmi</name>
    <name type="common">Melon thrips</name>
    <dbReference type="NCBI Taxonomy" id="161013"/>
    <lineage>
        <taxon>Eukaryota</taxon>
        <taxon>Metazoa</taxon>
        <taxon>Ecdysozoa</taxon>
        <taxon>Arthropoda</taxon>
        <taxon>Hexapoda</taxon>
        <taxon>Insecta</taxon>
        <taxon>Pterygota</taxon>
        <taxon>Neoptera</taxon>
        <taxon>Paraneoptera</taxon>
        <taxon>Thysanoptera</taxon>
        <taxon>Terebrantia</taxon>
        <taxon>Thripoidea</taxon>
        <taxon>Thripidae</taxon>
        <taxon>Thrips</taxon>
    </lineage>
</organism>
<name>A0A6P8YVC9_THRPL</name>
<keyword evidence="2" id="KW-1185">Reference proteome</keyword>
<sequence length="209" mass="24124">MKIASHENLNFLEEILIAICQHRQNSQDQEQENKLPPTQENSPPTQENNEIELPPISLGDQFKALPCYQLTSDKMPLVENNGIYIERMIYASIPHVTPQLIQDKGKKMADDGSLFPRGMIKYLYELLVPEVIRKVAEPSDIPQDIKFVIKSMYQNIAYLTNYRGNLTLFVFISAYINLRLPPTVKLIDTKLNEALYDICRKEKKKQIKS</sequence>
<feature type="compositionally biased region" description="Polar residues" evidence="1">
    <location>
        <begin position="36"/>
        <end position="48"/>
    </location>
</feature>
<dbReference type="RefSeq" id="XP_034238077.1">
    <property type="nucleotide sequence ID" value="XM_034382186.1"/>
</dbReference>
<proteinExistence type="predicted"/>
<dbReference type="KEGG" id="tpal:117643341"/>
<accession>A0A6P8YVC9</accession>
<evidence type="ECO:0000256" key="1">
    <source>
        <dbReference type="SAM" id="MobiDB-lite"/>
    </source>
</evidence>
<reference evidence="3" key="1">
    <citation type="submission" date="2025-08" db="UniProtKB">
        <authorList>
            <consortium name="RefSeq"/>
        </authorList>
    </citation>
    <scope>IDENTIFICATION</scope>
    <source>
        <tissue evidence="3">Total insect</tissue>
    </source>
</reference>
<evidence type="ECO:0000313" key="2">
    <source>
        <dbReference type="Proteomes" id="UP000515158"/>
    </source>
</evidence>
<gene>
    <name evidence="3" type="primary">LOC117643341</name>
</gene>
<dbReference type="GeneID" id="117643341"/>
<feature type="region of interest" description="Disordered" evidence="1">
    <location>
        <begin position="24"/>
        <end position="52"/>
    </location>
</feature>
<dbReference type="Proteomes" id="UP000515158">
    <property type="component" value="Unplaced"/>
</dbReference>
<dbReference type="InParanoid" id="A0A6P8YVC9"/>
<dbReference type="AlphaFoldDB" id="A0A6P8YVC9"/>